<evidence type="ECO:0000256" key="4">
    <source>
        <dbReference type="PIRNR" id="PIRNR036492"/>
    </source>
</evidence>
<dbReference type="Pfam" id="PF00171">
    <property type="entry name" value="Aldedh"/>
    <property type="match status" value="1"/>
</dbReference>
<evidence type="ECO:0000256" key="1">
    <source>
        <dbReference type="ARBA" id="ARBA00009986"/>
    </source>
</evidence>
<dbReference type="PIRSF" id="PIRSF036492">
    <property type="entry name" value="ALDH"/>
    <property type="match status" value="1"/>
</dbReference>
<evidence type="ECO:0000256" key="6">
    <source>
        <dbReference type="PROSITE-ProRule" id="PRU10007"/>
    </source>
</evidence>
<evidence type="ECO:0000256" key="5">
    <source>
        <dbReference type="PIRSR" id="PIRSR036492-1"/>
    </source>
</evidence>
<dbReference type="EMBL" id="MTLA01000021">
    <property type="protein sequence ID" value="OOP70010.1"/>
    <property type="molecule type" value="Genomic_DNA"/>
</dbReference>
<dbReference type="PANTHER" id="PTHR43570">
    <property type="entry name" value="ALDEHYDE DEHYDROGENASE"/>
    <property type="match status" value="1"/>
</dbReference>
<dbReference type="RefSeq" id="WP_071977265.1">
    <property type="nucleotide sequence ID" value="NZ_CP065424.1"/>
</dbReference>
<proteinExistence type="inferred from homology"/>
<dbReference type="Gene3D" id="3.40.605.10">
    <property type="entry name" value="Aldehyde Dehydrogenase, Chain A, domain 1"/>
    <property type="match status" value="1"/>
</dbReference>
<keyword evidence="10" id="KW-1185">Reference proteome</keyword>
<evidence type="ECO:0000256" key="3">
    <source>
        <dbReference type="ARBA" id="ARBA00023027"/>
    </source>
</evidence>
<dbReference type="PANTHER" id="PTHR43570:SF16">
    <property type="entry name" value="ALDEHYDE DEHYDROGENASE TYPE III, ISOFORM Q"/>
    <property type="match status" value="1"/>
</dbReference>
<dbReference type="InterPro" id="IPR016163">
    <property type="entry name" value="Ald_DH_C"/>
</dbReference>
<feature type="active site" evidence="5 6">
    <location>
        <position position="210"/>
    </location>
</feature>
<keyword evidence="2 4" id="KW-0560">Oxidoreductase</keyword>
<evidence type="ECO:0000256" key="2">
    <source>
        <dbReference type="ARBA" id="ARBA00023002"/>
    </source>
</evidence>
<dbReference type="SUPFAM" id="SSF53720">
    <property type="entry name" value="ALDH-like"/>
    <property type="match status" value="1"/>
</dbReference>
<dbReference type="GO" id="GO:0004029">
    <property type="term" value="F:aldehyde dehydrogenase (NAD+) activity"/>
    <property type="evidence" value="ECO:0007669"/>
    <property type="project" value="TreeGrafter"/>
</dbReference>
<evidence type="ECO:0000256" key="7">
    <source>
        <dbReference type="RuleBase" id="RU003345"/>
    </source>
</evidence>
<feature type="active site" evidence="5">
    <location>
        <position position="244"/>
    </location>
</feature>
<sequence length="458" mass="51778">MNPIHSIIQMQKQFHKDGQTKNIDFRIQQLRKLKSMIIENEKDIMEALKTDLNKSEFESYTTEIGFVLSEITFTLKNIRKWTKPTRVKSSFTHIGSKGFVYKEPYGVALIIAPWNYPINLALAPLIGAIAAGNCAILKPSELTPATSSLINKLISKYFPQEYIAVIEGDAHTSQLLLNEDVDYIFFTGSIHVGKKVMEAAAKHLTPVTLELGGKSPCIVHHDAKLPLAAKRIVWGKLLNAGQTCVAPDYLLIHESIKDLFIEEMKKAMTELYGNEILDNPNYTKIVNSNHFNRLTQMVNRSKGKIRMGGKWGENSLKIEPTLIENIQWNDPTMEEEIFGPILPIITYHDIDEMIQQVSERPKPLALYLFTENNRISKKIIEEISFGSSCINDTVYQIATPHLPFGGVGASGTGAYHGKKSFDEFSHEKSVLKQTTRFDIPLRYPNVKMGLELVRKIMK</sequence>
<dbReference type="InterPro" id="IPR016160">
    <property type="entry name" value="Ald_DH_CS_CYS"/>
</dbReference>
<dbReference type="InterPro" id="IPR016161">
    <property type="entry name" value="Ald_DH/histidinol_DH"/>
</dbReference>
<dbReference type="CDD" id="cd07136">
    <property type="entry name" value="ALDH_YwdH-P39616"/>
    <property type="match status" value="1"/>
</dbReference>
<dbReference type="InterPro" id="IPR016162">
    <property type="entry name" value="Ald_DH_N"/>
</dbReference>
<name>A0A8E2IF94_9BACI</name>
<dbReference type="GO" id="GO:0006081">
    <property type="term" value="P:aldehyde metabolic process"/>
    <property type="evidence" value="ECO:0007669"/>
    <property type="project" value="InterPro"/>
</dbReference>
<comment type="caution">
    <text evidence="9">The sequence shown here is derived from an EMBL/GenBank/DDBJ whole genome shotgun (WGS) entry which is preliminary data.</text>
</comment>
<reference evidence="9 10" key="1">
    <citation type="submission" date="2017-01" db="EMBL/GenBank/DDBJ databases">
        <title>Draft genome sequence of Bacillus oleronius.</title>
        <authorList>
            <person name="Allam M."/>
        </authorList>
    </citation>
    <scope>NUCLEOTIDE SEQUENCE [LARGE SCALE GENOMIC DNA]</scope>
    <source>
        <strain evidence="9 10">DSM 9356</strain>
    </source>
</reference>
<accession>A0A8E2IF94</accession>
<keyword evidence="3" id="KW-0520">NAD</keyword>
<dbReference type="InterPro" id="IPR012394">
    <property type="entry name" value="Aldehyde_DH_NAD(P)"/>
</dbReference>
<organism evidence="9 10">
    <name type="scientific">Heyndrickxia oleronia</name>
    <dbReference type="NCBI Taxonomy" id="38875"/>
    <lineage>
        <taxon>Bacteria</taxon>
        <taxon>Bacillati</taxon>
        <taxon>Bacillota</taxon>
        <taxon>Bacilli</taxon>
        <taxon>Bacillales</taxon>
        <taxon>Bacillaceae</taxon>
        <taxon>Heyndrickxia</taxon>
    </lineage>
</organism>
<dbReference type="Proteomes" id="UP000189761">
    <property type="component" value="Unassembled WGS sequence"/>
</dbReference>
<feature type="domain" description="Aldehyde dehydrogenase" evidence="8">
    <location>
        <begin position="20"/>
        <end position="430"/>
    </location>
</feature>
<dbReference type="FunFam" id="3.40.605.10:FF:000004">
    <property type="entry name" value="Aldehyde dehydrogenase"/>
    <property type="match status" value="1"/>
</dbReference>
<dbReference type="PROSITE" id="PS00687">
    <property type="entry name" value="ALDEHYDE_DEHYDR_GLU"/>
    <property type="match status" value="1"/>
</dbReference>
<comment type="similarity">
    <text evidence="1 4 7">Belongs to the aldehyde dehydrogenase family.</text>
</comment>
<dbReference type="InterPro" id="IPR015590">
    <property type="entry name" value="Aldehyde_DH_dom"/>
</dbReference>
<dbReference type="FunFam" id="3.40.309.10:FF:000025">
    <property type="entry name" value="Aldehyde dehydrogenase"/>
    <property type="match status" value="1"/>
</dbReference>
<gene>
    <name evidence="9" type="ORF">BWZ43_02050</name>
</gene>
<evidence type="ECO:0000313" key="10">
    <source>
        <dbReference type="Proteomes" id="UP000189761"/>
    </source>
</evidence>
<evidence type="ECO:0000259" key="8">
    <source>
        <dbReference type="Pfam" id="PF00171"/>
    </source>
</evidence>
<evidence type="ECO:0000313" key="9">
    <source>
        <dbReference type="EMBL" id="OOP70010.1"/>
    </source>
</evidence>
<dbReference type="Gene3D" id="3.40.309.10">
    <property type="entry name" value="Aldehyde Dehydrogenase, Chain A, domain 2"/>
    <property type="match status" value="1"/>
</dbReference>
<protein>
    <recommendedName>
        <fullName evidence="4">Aldehyde dehydrogenase</fullName>
    </recommendedName>
</protein>
<dbReference type="AlphaFoldDB" id="A0A8E2IF94"/>
<dbReference type="InterPro" id="IPR029510">
    <property type="entry name" value="Ald_DH_CS_GLU"/>
</dbReference>
<dbReference type="GO" id="GO:0005737">
    <property type="term" value="C:cytoplasm"/>
    <property type="evidence" value="ECO:0007669"/>
    <property type="project" value="TreeGrafter"/>
</dbReference>
<dbReference type="PROSITE" id="PS00070">
    <property type="entry name" value="ALDEHYDE_DEHYDR_CYS"/>
    <property type="match status" value="1"/>
</dbReference>